<dbReference type="Proteomes" id="UP000821837">
    <property type="component" value="Chromosome 10"/>
</dbReference>
<dbReference type="EMBL" id="JABSTV010001246">
    <property type="protein sequence ID" value="KAH7975553.1"/>
    <property type="molecule type" value="Genomic_DNA"/>
</dbReference>
<organism evidence="1 2">
    <name type="scientific">Rhipicephalus sanguineus</name>
    <name type="common">Brown dog tick</name>
    <name type="synonym">Ixodes sanguineus</name>
    <dbReference type="NCBI Taxonomy" id="34632"/>
    <lineage>
        <taxon>Eukaryota</taxon>
        <taxon>Metazoa</taxon>
        <taxon>Ecdysozoa</taxon>
        <taxon>Arthropoda</taxon>
        <taxon>Chelicerata</taxon>
        <taxon>Arachnida</taxon>
        <taxon>Acari</taxon>
        <taxon>Parasitiformes</taxon>
        <taxon>Ixodida</taxon>
        <taxon>Ixodoidea</taxon>
        <taxon>Ixodidae</taxon>
        <taxon>Rhipicephalinae</taxon>
        <taxon>Rhipicephalus</taxon>
        <taxon>Rhipicephalus</taxon>
    </lineage>
</organism>
<gene>
    <name evidence="1" type="ORF">HPB52_003164</name>
</gene>
<name>A0A9D4T6T7_RHISA</name>
<comment type="caution">
    <text evidence="1">The sequence shown here is derived from an EMBL/GenBank/DDBJ whole genome shotgun (WGS) entry which is preliminary data.</text>
</comment>
<keyword evidence="2" id="KW-1185">Reference proteome</keyword>
<proteinExistence type="predicted"/>
<evidence type="ECO:0000313" key="1">
    <source>
        <dbReference type="EMBL" id="KAH7975553.1"/>
    </source>
</evidence>
<accession>A0A9D4T6T7</accession>
<dbReference type="AlphaFoldDB" id="A0A9D4T6T7"/>
<sequence>MKVSTCSSKPSIFSEVDDTSPLPFRTFSLLTFKIGVVGAWHSRRTLAQRRTRANSERQRDEIVVIRQSSLSLTVTVLICSAVTVRTISSESCSDENSFVVICAAFRRYAGSQNEDIFECGAHHANMSEVLTRMLTVARLDEDAGRRLEEVAGEAAGFDTVTVGSLFLLDMAACHTPPTGYLWEQ</sequence>
<evidence type="ECO:0000313" key="2">
    <source>
        <dbReference type="Proteomes" id="UP000821837"/>
    </source>
</evidence>
<protein>
    <submittedName>
        <fullName evidence="1">Uncharacterized protein</fullName>
    </submittedName>
</protein>
<reference evidence="1" key="1">
    <citation type="journal article" date="2020" name="Cell">
        <title>Large-Scale Comparative Analyses of Tick Genomes Elucidate Their Genetic Diversity and Vector Capacities.</title>
        <authorList>
            <consortium name="Tick Genome and Microbiome Consortium (TIGMIC)"/>
            <person name="Jia N."/>
            <person name="Wang J."/>
            <person name="Shi W."/>
            <person name="Du L."/>
            <person name="Sun Y."/>
            <person name="Zhan W."/>
            <person name="Jiang J.F."/>
            <person name="Wang Q."/>
            <person name="Zhang B."/>
            <person name="Ji P."/>
            <person name="Bell-Sakyi L."/>
            <person name="Cui X.M."/>
            <person name="Yuan T.T."/>
            <person name="Jiang B.G."/>
            <person name="Yang W.F."/>
            <person name="Lam T.T."/>
            <person name="Chang Q.C."/>
            <person name="Ding S.J."/>
            <person name="Wang X.J."/>
            <person name="Zhu J.G."/>
            <person name="Ruan X.D."/>
            <person name="Zhao L."/>
            <person name="Wei J.T."/>
            <person name="Ye R.Z."/>
            <person name="Que T.C."/>
            <person name="Du C.H."/>
            <person name="Zhou Y.H."/>
            <person name="Cheng J.X."/>
            <person name="Dai P.F."/>
            <person name="Guo W.B."/>
            <person name="Han X.H."/>
            <person name="Huang E.J."/>
            <person name="Li L.F."/>
            <person name="Wei W."/>
            <person name="Gao Y.C."/>
            <person name="Liu J.Z."/>
            <person name="Shao H.Z."/>
            <person name="Wang X."/>
            <person name="Wang C.C."/>
            <person name="Yang T.C."/>
            <person name="Huo Q.B."/>
            <person name="Li W."/>
            <person name="Chen H.Y."/>
            <person name="Chen S.E."/>
            <person name="Zhou L.G."/>
            <person name="Ni X.B."/>
            <person name="Tian J.H."/>
            <person name="Sheng Y."/>
            <person name="Liu T."/>
            <person name="Pan Y.S."/>
            <person name="Xia L.Y."/>
            <person name="Li J."/>
            <person name="Zhao F."/>
            <person name="Cao W.C."/>
        </authorList>
    </citation>
    <scope>NUCLEOTIDE SEQUENCE</scope>
    <source>
        <strain evidence="1">Rsan-2018</strain>
    </source>
</reference>
<reference evidence="1" key="2">
    <citation type="submission" date="2021-09" db="EMBL/GenBank/DDBJ databases">
        <authorList>
            <person name="Jia N."/>
            <person name="Wang J."/>
            <person name="Shi W."/>
            <person name="Du L."/>
            <person name="Sun Y."/>
            <person name="Zhan W."/>
            <person name="Jiang J."/>
            <person name="Wang Q."/>
            <person name="Zhang B."/>
            <person name="Ji P."/>
            <person name="Sakyi L.B."/>
            <person name="Cui X."/>
            <person name="Yuan T."/>
            <person name="Jiang B."/>
            <person name="Yang W."/>
            <person name="Lam T.T.-Y."/>
            <person name="Chang Q."/>
            <person name="Ding S."/>
            <person name="Wang X."/>
            <person name="Zhu J."/>
            <person name="Ruan X."/>
            <person name="Zhao L."/>
            <person name="Wei J."/>
            <person name="Que T."/>
            <person name="Du C."/>
            <person name="Cheng J."/>
            <person name="Dai P."/>
            <person name="Han X."/>
            <person name="Huang E."/>
            <person name="Gao Y."/>
            <person name="Liu J."/>
            <person name="Shao H."/>
            <person name="Ye R."/>
            <person name="Li L."/>
            <person name="Wei W."/>
            <person name="Wang X."/>
            <person name="Wang C."/>
            <person name="Huo Q."/>
            <person name="Li W."/>
            <person name="Guo W."/>
            <person name="Chen H."/>
            <person name="Chen S."/>
            <person name="Zhou L."/>
            <person name="Zhou L."/>
            <person name="Ni X."/>
            <person name="Tian J."/>
            <person name="Zhou Y."/>
            <person name="Sheng Y."/>
            <person name="Liu T."/>
            <person name="Pan Y."/>
            <person name="Xia L."/>
            <person name="Li J."/>
            <person name="Zhao F."/>
            <person name="Cao W."/>
        </authorList>
    </citation>
    <scope>NUCLEOTIDE SEQUENCE</scope>
    <source>
        <strain evidence="1">Rsan-2018</strain>
        <tissue evidence="1">Larvae</tissue>
    </source>
</reference>